<protein>
    <submittedName>
        <fullName evidence="6 7">tRNA-splicing endonuclease subunit Sen54-like</fullName>
    </submittedName>
</protein>
<dbReference type="GO" id="GO:0000379">
    <property type="term" value="P:tRNA-type intron splice site recognition and cleavage"/>
    <property type="evidence" value="ECO:0007669"/>
    <property type="project" value="TreeGrafter"/>
</dbReference>
<dbReference type="Gene3D" id="3.40.1350.150">
    <property type="match status" value="1"/>
</dbReference>
<feature type="region of interest" description="Disordered" evidence="3">
    <location>
        <begin position="1"/>
        <end position="31"/>
    </location>
</feature>
<feature type="domain" description="tRNA-splicing endonuclease subunit Sen54 N-terminal" evidence="4">
    <location>
        <begin position="35"/>
        <end position="96"/>
    </location>
</feature>
<gene>
    <name evidence="6 7" type="primary">LOC115729049</name>
</gene>
<dbReference type="GO" id="GO:0000214">
    <property type="term" value="C:tRNA-intron endonuclease complex"/>
    <property type="evidence" value="ECO:0007669"/>
    <property type="project" value="TreeGrafter"/>
</dbReference>
<dbReference type="InterPro" id="IPR024336">
    <property type="entry name" value="tRNA_splic_suSen54_N"/>
</dbReference>
<proteinExistence type="inferred from homology"/>
<dbReference type="Proteomes" id="UP000827889">
    <property type="component" value="Chromosome 10"/>
</dbReference>
<dbReference type="GeneID" id="115729049"/>
<dbReference type="RefSeq" id="XP_030515355.2">
    <property type="nucleotide sequence ID" value="XM_030659495.2"/>
</dbReference>
<dbReference type="PANTHER" id="PTHR21027:SF1">
    <property type="entry name" value="TRNA-SPLICING ENDONUCLEASE SUBUNIT SEN54"/>
    <property type="match status" value="1"/>
</dbReference>
<sequence length="263" mass="30120">MSKMDSEDWDRLSSDPDLLEQDLQDEEEYNYTSNSSSKLQFRKVTSVARWSSSVGMSEVVERKGQLWTTTGIVRSGKLYCSIEETLFFMEIGALLLLSENDQSVSLETMYQQLTEEKDGCCWELYEVYRHLKSLGYIVGRHDIPWSLKSVKRNTGTVSSEGTSESLEVHSARDCNSITERFVKMDLNELKLVFDVYFPNGKFRKSSPGEPSYVLCLIRGQPPSKIEIEILERQCGDIPLKFCLVEHGRVSFYSFSKVELPVLP</sequence>
<dbReference type="KEGG" id="rarg:115729049"/>
<keyword evidence="2" id="KW-0819">tRNA processing</keyword>
<name>A0A8B8MZ02_9MYRT</name>
<evidence type="ECO:0000313" key="6">
    <source>
        <dbReference type="RefSeq" id="XP_030515355.2"/>
    </source>
</evidence>
<organism evidence="5 6">
    <name type="scientific">Rhodamnia argentea</name>
    <dbReference type="NCBI Taxonomy" id="178133"/>
    <lineage>
        <taxon>Eukaryota</taxon>
        <taxon>Viridiplantae</taxon>
        <taxon>Streptophyta</taxon>
        <taxon>Embryophyta</taxon>
        <taxon>Tracheophyta</taxon>
        <taxon>Spermatophyta</taxon>
        <taxon>Magnoliopsida</taxon>
        <taxon>eudicotyledons</taxon>
        <taxon>Gunneridae</taxon>
        <taxon>Pentapetalae</taxon>
        <taxon>rosids</taxon>
        <taxon>malvids</taxon>
        <taxon>Myrtales</taxon>
        <taxon>Myrtaceae</taxon>
        <taxon>Myrtoideae</taxon>
        <taxon>Myrteae</taxon>
        <taxon>Australasian group</taxon>
        <taxon>Rhodamnia</taxon>
    </lineage>
</organism>
<keyword evidence="5" id="KW-1185">Reference proteome</keyword>
<evidence type="ECO:0000256" key="2">
    <source>
        <dbReference type="ARBA" id="ARBA00022694"/>
    </source>
</evidence>
<evidence type="ECO:0000313" key="5">
    <source>
        <dbReference type="Proteomes" id="UP000827889"/>
    </source>
</evidence>
<dbReference type="PANTHER" id="PTHR21027">
    <property type="entry name" value="TRNA-SPLICING ENDONUCLEASE SUBUNIT SEN54"/>
    <property type="match status" value="1"/>
</dbReference>
<feature type="compositionally biased region" description="Basic and acidic residues" evidence="3">
    <location>
        <begin position="1"/>
        <end position="14"/>
    </location>
</feature>
<evidence type="ECO:0000259" key="4">
    <source>
        <dbReference type="Pfam" id="PF12928"/>
    </source>
</evidence>
<dbReference type="Pfam" id="PF12928">
    <property type="entry name" value="tRNA_int_end_N2"/>
    <property type="match status" value="1"/>
</dbReference>
<dbReference type="RefSeq" id="XP_048142021.1">
    <property type="nucleotide sequence ID" value="XM_048286064.1"/>
</dbReference>
<evidence type="ECO:0000256" key="3">
    <source>
        <dbReference type="SAM" id="MobiDB-lite"/>
    </source>
</evidence>
<dbReference type="InterPro" id="IPR024337">
    <property type="entry name" value="tRNA_splic_suSen54"/>
</dbReference>
<evidence type="ECO:0000313" key="7">
    <source>
        <dbReference type="RefSeq" id="XP_048142021.1"/>
    </source>
</evidence>
<evidence type="ECO:0000256" key="1">
    <source>
        <dbReference type="ARBA" id="ARBA00005736"/>
    </source>
</evidence>
<feature type="compositionally biased region" description="Acidic residues" evidence="3">
    <location>
        <begin position="17"/>
        <end position="29"/>
    </location>
</feature>
<comment type="similarity">
    <text evidence="1">Belongs to the SEN54 family.</text>
</comment>
<dbReference type="AlphaFoldDB" id="A0A8B8MZ02"/>
<reference evidence="6 7" key="1">
    <citation type="submission" date="2025-05" db="UniProtKB">
        <authorList>
            <consortium name="RefSeq"/>
        </authorList>
    </citation>
    <scope>IDENTIFICATION</scope>
    <source>
        <tissue evidence="6 7">Leaf</tissue>
    </source>
</reference>
<accession>A0A8B8MZ02</accession>